<dbReference type="STRING" id="1168221.R7Z426"/>
<dbReference type="AlphaFoldDB" id="R7Z426"/>
<proteinExistence type="predicted"/>
<name>R7Z426_CONA1</name>
<evidence type="ECO:0000256" key="1">
    <source>
        <dbReference type="SAM" id="MobiDB-lite"/>
    </source>
</evidence>
<keyword evidence="3" id="KW-1185">Reference proteome</keyword>
<dbReference type="eggNOG" id="ENOG502SWQJ">
    <property type="taxonomic scope" value="Eukaryota"/>
</dbReference>
<feature type="compositionally biased region" description="Basic and acidic residues" evidence="1">
    <location>
        <begin position="197"/>
        <end position="207"/>
    </location>
</feature>
<dbReference type="Proteomes" id="UP000016924">
    <property type="component" value="Unassembled WGS sequence"/>
</dbReference>
<gene>
    <name evidence="2" type="ORF">W97_08203</name>
</gene>
<evidence type="ECO:0000313" key="2">
    <source>
        <dbReference type="EMBL" id="EON68945.1"/>
    </source>
</evidence>
<feature type="region of interest" description="Disordered" evidence="1">
    <location>
        <begin position="379"/>
        <end position="406"/>
    </location>
</feature>
<organism evidence="2 3">
    <name type="scientific">Coniosporium apollinis (strain CBS 100218)</name>
    <name type="common">Rock-inhabiting black yeast</name>
    <dbReference type="NCBI Taxonomy" id="1168221"/>
    <lineage>
        <taxon>Eukaryota</taxon>
        <taxon>Fungi</taxon>
        <taxon>Dikarya</taxon>
        <taxon>Ascomycota</taxon>
        <taxon>Pezizomycotina</taxon>
        <taxon>Dothideomycetes</taxon>
        <taxon>Dothideomycetes incertae sedis</taxon>
        <taxon>Coniosporium</taxon>
    </lineage>
</organism>
<feature type="compositionally biased region" description="Polar residues" evidence="1">
    <location>
        <begin position="395"/>
        <end position="406"/>
    </location>
</feature>
<dbReference type="OrthoDB" id="5430717at2759"/>
<protein>
    <submittedName>
        <fullName evidence="2">Uncharacterized protein</fullName>
    </submittedName>
</protein>
<reference evidence="3" key="1">
    <citation type="submission" date="2012-06" db="EMBL/GenBank/DDBJ databases">
        <title>The genome sequence of Coniosporium apollinis CBS 100218.</title>
        <authorList>
            <consortium name="The Broad Institute Genome Sequencing Platform"/>
            <person name="Cuomo C."/>
            <person name="Gorbushina A."/>
            <person name="Noack S."/>
            <person name="Walker B."/>
            <person name="Young S.K."/>
            <person name="Zeng Q."/>
            <person name="Gargeya S."/>
            <person name="Fitzgerald M."/>
            <person name="Haas B."/>
            <person name="Abouelleil A."/>
            <person name="Alvarado L."/>
            <person name="Arachchi H.M."/>
            <person name="Berlin A.M."/>
            <person name="Chapman S.B."/>
            <person name="Goldberg J."/>
            <person name="Griggs A."/>
            <person name="Gujja S."/>
            <person name="Hansen M."/>
            <person name="Howarth C."/>
            <person name="Imamovic A."/>
            <person name="Larimer J."/>
            <person name="McCowan C."/>
            <person name="Montmayeur A."/>
            <person name="Murphy C."/>
            <person name="Neiman D."/>
            <person name="Pearson M."/>
            <person name="Priest M."/>
            <person name="Roberts A."/>
            <person name="Saif S."/>
            <person name="Shea T."/>
            <person name="Sisk P."/>
            <person name="Sykes S."/>
            <person name="Wortman J."/>
            <person name="Nusbaum C."/>
            <person name="Birren B."/>
        </authorList>
    </citation>
    <scope>NUCLEOTIDE SEQUENCE [LARGE SCALE GENOMIC DNA]</scope>
    <source>
        <strain evidence="3">CBS 100218</strain>
    </source>
</reference>
<dbReference type="EMBL" id="JH767603">
    <property type="protein sequence ID" value="EON68945.1"/>
    <property type="molecule type" value="Genomic_DNA"/>
</dbReference>
<sequence length="562" mass="62872">MADIHQWRKKVPARSRASTPQSYDDLDHQSEVGSVGESHTPKRRSRPKLSSYISYLSGVNANRPESLYKAETSSLNPFAQVKPREEIRAVNIDSMIGSLHATLMQSPLQSLSAQHNSRLFHLFEAYRNLAEEKETLQAKLTEEREHRLEILSNYCDAENRWQGEEADYKAEIRRLELLVAQGEKGIAGVFRARQDSVLKKRQGRQDKPPSANRQTMYGLVGESKPAQDSTKERQTVRVLDRPQSPSRRMTVLSKKLSMRSLRHDLPFGTAPSTTHAYSLADVSYLNENYSTTDIDNPSSRKRSNTVTSGKVLSLCGSSTFSCVGDPLPDEVEGDDDTATVTINKEFQALRNMATIVARQRGVSIDDVLPSLVGLFTGTSTSTSQALPEPSPEQFMPQTRNSQAQTTVDQSRRLLPALSKSNLLVLTHDLDLPIHAADSIVESVVADDISRQLPKAYIRKGRRPFSFEPGDDTMGARREKEGNLMGDPGLQPISASSSREATPRPSLRQYKRVSSGHIQRKSTRWVNRAVKPLRQASVRLSYILVWIQAGQYQSLTRFEVEAL</sequence>
<dbReference type="HOGENOM" id="CLU_484847_0_0_1"/>
<feature type="region of interest" description="Disordered" evidence="1">
    <location>
        <begin position="197"/>
        <end position="247"/>
    </location>
</feature>
<feature type="region of interest" description="Disordered" evidence="1">
    <location>
        <begin position="461"/>
        <end position="515"/>
    </location>
</feature>
<evidence type="ECO:0000313" key="3">
    <source>
        <dbReference type="Proteomes" id="UP000016924"/>
    </source>
</evidence>
<dbReference type="RefSeq" id="XP_007784262.1">
    <property type="nucleotide sequence ID" value="XM_007786072.1"/>
</dbReference>
<accession>R7Z426</accession>
<feature type="compositionally biased region" description="Basic and acidic residues" evidence="1">
    <location>
        <begin position="229"/>
        <end position="240"/>
    </location>
</feature>
<feature type="region of interest" description="Disordered" evidence="1">
    <location>
        <begin position="1"/>
        <end position="48"/>
    </location>
</feature>
<dbReference type="GeneID" id="19905514"/>